<accession>A0A1Y5R8D2</accession>
<dbReference type="SUPFAM" id="SSF48452">
    <property type="entry name" value="TPR-like"/>
    <property type="match status" value="1"/>
</dbReference>
<evidence type="ECO:0000256" key="5">
    <source>
        <dbReference type="ARBA" id="ARBA00022833"/>
    </source>
</evidence>
<dbReference type="Gene3D" id="1.25.40.10">
    <property type="entry name" value="Tetratricopeptide repeat domain"/>
    <property type="match status" value="1"/>
</dbReference>
<dbReference type="InterPro" id="IPR011990">
    <property type="entry name" value="TPR-like_helical_dom_sf"/>
</dbReference>
<dbReference type="GO" id="GO:0016020">
    <property type="term" value="C:membrane"/>
    <property type="evidence" value="ECO:0007669"/>
    <property type="project" value="TreeGrafter"/>
</dbReference>
<dbReference type="CDD" id="cd07324">
    <property type="entry name" value="M48C_Oma1-like"/>
    <property type="match status" value="1"/>
</dbReference>
<dbReference type="OrthoDB" id="9814887at2"/>
<keyword evidence="5" id="KW-0862">Zinc</keyword>
<dbReference type="GO" id="GO:0051603">
    <property type="term" value="P:proteolysis involved in protein catabolic process"/>
    <property type="evidence" value="ECO:0007669"/>
    <property type="project" value="TreeGrafter"/>
</dbReference>
<dbReference type="EMBL" id="FWFQ01000001">
    <property type="protein sequence ID" value="SLN11542.1"/>
    <property type="molecule type" value="Genomic_DNA"/>
</dbReference>
<dbReference type="PANTHER" id="PTHR22726:SF1">
    <property type="entry name" value="METALLOENDOPEPTIDASE OMA1, MITOCHONDRIAL"/>
    <property type="match status" value="1"/>
</dbReference>
<feature type="signal peptide" evidence="7">
    <location>
        <begin position="1"/>
        <end position="31"/>
    </location>
</feature>
<dbReference type="Proteomes" id="UP000193409">
    <property type="component" value="Unassembled WGS sequence"/>
</dbReference>
<keyword evidence="2" id="KW-0645">Protease</keyword>
<dbReference type="Gene3D" id="3.30.2010.10">
    <property type="entry name" value="Metalloproteases ('zincins'), catalytic domain"/>
    <property type="match status" value="1"/>
</dbReference>
<keyword evidence="6" id="KW-0482">Metalloprotease</keyword>
<dbReference type="Pfam" id="PF01435">
    <property type="entry name" value="Peptidase_M48"/>
    <property type="match status" value="1"/>
</dbReference>
<feature type="chain" id="PRO_5012238297" evidence="7">
    <location>
        <begin position="32"/>
        <end position="453"/>
    </location>
</feature>
<dbReference type="AlphaFoldDB" id="A0A1Y5R8D2"/>
<keyword evidence="3" id="KW-0479">Metal-binding</keyword>
<evidence type="ECO:0000256" key="1">
    <source>
        <dbReference type="ARBA" id="ARBA00001947"/>
    </source>
</evidence>
<evidence type="ECO:0000256" key="2">
    <source>
        <dbReference type="ARBA" id="ARBA00022670"/>
    </source>
</evidence>
<evidence type="ECO:0000313" key="10">
    <source>
        <dbReference type="Proteomes" id="UP000193409"/>
    </source>
</evidence>
<dbReference type="InterPro" id="IPR001915">
    <property type="entry name" value="Peptidase_M48"/>
</dbReference>
<dbReference type="PANTHER" id="PTHR22726">
    <property type="entry name" value="METALLOENDOPEPTIDASE OMA1"/>
    <property type="match status" value="1"/>
</dbReference>
<comment type="cofactor">
    <cofactor evidence="1">
        <name>Zn(2+)</name>
        <dbReference type="ChEBI" id="CHEBI:29105"/>
    </cofactor>
</comment>
<evidence type="ECO:0000256" key="7">
    <source>
        <dbReference type="SAM" id="SignalP"/>
    </source>
</evidence>
<feature type="domain" description="Peptidase M48" evidence="8">
    <location>
        <begin position="41"/>
        <end position="228"/>
    </location>
</feature>
<keyword evidence="4" id="KW-0378">Hydrolase</keyword>
<evidence type="ECO:0000256" key="4">
    <source>
        <dbReference type="ARBA" id="ARBA00022801"/>
    </source>
</evidence>
<reference evidence="9 10" key="1">
    <citation type="submission" date="2017-03" db="EMBL/GenBank/DDBJ databases">
        <authorList>
            <person name="Afonso C.L."/>
            <person name="Miller P.J."/>
            <person name="Scott M.A."/>
            <person name="Spackman E."/>
            <person name="Goraichik I."/>
            <person name="Dimitrov K.M."/>
            <person name="Suarez D.L."/>
            <person name="Swayne D.E."/>
        </authorList>
    </citation>
    <scope>NUCLEOTIDE SEQUENCE [LARGE SCALE GENOMIC DNA]</scope>
    <source>
        <strain evidence="9 10">CECT 7680</strain>
    </source>
</reference>
<sequence length="453" mass="48573">MAGMTSTAHLTRFFAGLLVCLLAFAPSGARAQSLIRDAEIERSLKELARPLITAAGLSPSRVRIMVINDSSLNAFVIDSRHVFLHSGLIMRMKEPAQLQAVIAHELAHIANGHLTQRALNLGAARSAGMMGLLLSAAAAAAGAPDAAAGIAMGSQQSALRVFLKHTRAEEASADQSALRFMAAAGVDPNAMVEVLNIFRGQEALSSGRRDPWASSHPLTTDRLRAVRGYAASAKPREGNDAASAYWFARTQAKMQGFLRNPNSVLRRVKKSDTSEIALLTKAVAYHRMPNRKLAYANIDALIAKRPKDPYYRELKGQILLENGEAAAAAQAYAQAVNLAPDQPLILAGYGRALLAQNTAESNRKALQVLEKARSRDSQDPRMLRDLAVAYARAGNNGMASLATAERYALSGRMRDAGTHATRAAGLLPRGTSGWNRAQDVIRASELAAKAKRN</sequence>
<protein>
    <submittedName>
        <fullName evidence="9">TPR repeat-containing protein YfgC</fullName>
    </submittedName>
</protein>
<evidence type="ECO:0000313" key="9">
    <source>
        <dbReference type="EMBL" id="SLN11542.1"/>
    </source>
</evidence>
<dbReference type="InterPro" id="IPR051156">
    <property type="entry name" value="Mito/Outer_Membr_Metalloprot"/>
</dbReference>
<keyword evidence="7" id="KW-0732">Signal</keyword>
<keyword evidence="10" id="KW-1185">Reference proteome</keyword>
<dbReference type="GO" id="GO:0046872">
    <property type="term" value="F:metal ion binding"/>
    <property type="evidence" value="ECO:0007669"/>
    <property type="project" value="UniProtKB-KW"/>
</dbReference>
<dbReference type="GO" id="GO:0004222">
    <property type="term" value="F:metalloendopeptidase activity"/>
    <property type="evidence" value="ECO:0007669"/>
    <property type="project" value="InterPro"/>
</dbReference>
<name>A0A1Y5R8D2_9RHOB</name>
<proteinExistence type="predicted"/>
<evidence type="ECO:0000259" key="8">
    <source>
        <dbReference type="Pfam" id="PF01435"/>
    </source>
</evidence>
<evidence type="ECO:0000256" key="3">
    <source>
        <dbReference type="ARBA" id="ARBA00022723"/>
    </source>
</evidence>
<gene>
    <name evidence="9" type="primary">yfgC_1</name>
    <name evidence="9" type="ORF">PSA7680_00146</name>
</gene>
<evidence type="ECO:0000256" key="6">
    <source>
        <dbReference type="ARBA" id="ARBA00023049"/>
    </source>
</evidence>
<organism evidence="9 10">
    <name type="scientific">Pseudoruegeria aquimaris</name>
    <dbReference type="NCBI Taxonomy" id="393663"/>
    <lineage>
        <taxon>Bacteria</taxon>
        <taxon>Pseudomonadati</taxon>
        <taxon>Pseudomonadota</taxon>
        <taxon>Alphaproteobacteria</taxon>
        <taxon>Rhodobacterales</taxon>
        <taxon>Roseobacteraceae</taxon>
        <taxon>Pseudoruegeria</taxon>
    </lineage>
</organism>